<evidence type="ECO:0000313" key="2">
    <source>
        <dbReference type="EMBL" id="QFZ21666.1"/>
    </source>
</evidence>
<name>A0A5Q0H630_SACSY</name>
<keyword evidence="1" id="KW-1133">Transmembrane helix</keyword>
<proteinExistence type="predicted"/>
<dbReference type="KEGG" id="ssyi:EKG83_33535"/>
<keyword evidence="3" id="KW-1185">Reference proteome</keyword>
<accession>A0A5Q0H630</accession>
<dbReference type="EMBL" id="CP034550">
    <property type="protein sequence ID" value="QFZ21666.1"/>
    <property type="molecule type" value="Genomic_DNA"/>
</dbReference>
<dbReference type="RefSeq" id="WP_153278630.1">
    <property type="nucleotide sequence ID" value="NZ_CP034550.1"/>
</dbReference>
<feature type="transmembrane region" description="Helical" evidence="1">
    <location>
        <begin position="51"/>
        <end position="71"/>
    </location>
</feature>
<dbReference type="Proteomes" id="UP000325787">
    <property type="component" value="Chromosome"/>
</dbReference>
<keyword evidence="1" id="KW-0812">Transmembrane</keyword>
<evidence type="ECO:0000313" key="3">
    <source>
        <dbReference type="Proteomes" id="UP000325787"/>
    </source>
</evidence>
<sequence>MTGAVLGAVLACTGLLWLAGFGLFALACRLSATEPHRVRDARRIAAWLRAGPWLLAASCLLAATGAGLLFVG</sequence>
<reference evidence="3" key="1">
    <citation type="journal article" date="2021" name="Curr. Microbiol.">
        <title>Complete genome of nocamycin-producing strain Saccharothrix syringae NRRL B-16468 reveals the biosynthetic potential for secondary metabolites.</title>
        <authorList>
            <person name="Mo X."/>
            <person name="Yang S."/>
        </authorList>
    </citation>
    <scope>NUCLEOTIDE SEQUENCE [LARGE SCALE GENOMIC DNA]</scope>
    <source>
        <strain evidence="3">ATCC 51364 / DSM 43886 / JCM 6844 / KCTC 9398 / NBRC 14523 / NRRL B-16468 / INA 2240</strain>
    </source>
</reference>
<gene>
    <name evidence="2" type="ORF">EKG83_33535</name>
</gene>
<evidence type="ECO:0000256" key="1">
    <source>
        <dbReference type="SAM" id="Phobius"/>
    </source>
</evidence>
<keyword evidence="1" id="KW-0472">Membrane</keyword>
<organism evidence="2 3">
    <name type="scientific">Saccharothrix syringae</name>
    <name type="common">Nocardiopsis syringae</name>
    <dbReference type="NCBI Taxonomy" id="103733"/>
    <lineage>
        <taxon>Bacteria</taxon>
        <taxon>Bacillati</taxon>
        <taxon>Actinomycetota</taxon>
        <taxon>Actinomycetes</taxon>
        <taxon>Pseudonocardiales</taxon>
        <taxon>Pseudonocardiaceae</taxon>
        <taxon>Saccharothrix</taxon>
    </lineage>
</organism>
<protein>
    <submittedName>
        <fullName evidence="2">Uncharacterized protein</fullName>
    </submittedName>
</protein>
<dbReference type="AlphaFoldDB" id="A0A5Q0H630"/>